<organism evidence="7 8">
    <name type="scientific">Cucurbita moschata</name>
    <name type="common">Winter crookneck squash</name>
    <name type="synonym">Cucurbita pepo var. moschata</name>
    <dbReference type="NCBI Taxonomy" id="3662"/>
    <lineage>
        <taxon>Eukaryota</taxon>
        <taxon>Viridiplantae</taxon>
        <taxon>Streptophyta</taxon>
        <taxon>Embryophyta</taxon>
        <taxon>Tracheophyta</taxon>
        <taxon>Spermatophyta</taxon>
        <taxon>Magnoliopsida</taxon>
        <taxon>eudicotyledons</taxon>
        <taxon>Gunneridae</taxon>
        <taxon>Pentapetalae</taxon>
        <taxon>rosids</taxon>
        <taxon>fabids</taxon>
        <taxon>Cucurbitales</taxon>
        <taxon>Cucurbitaceae</taxon>
        <taxon>Cucurbiteae</taxon>
        <taxon>Cucurbita</taxon>
    </lineage>
</organism>
<evidence type="ECO:0000256" key="2">
    <source>
        <dbReference type="ARBA" id="ARBA00022723"/>
    </source>
</evidence>
<keyword evidence="3" id="KW-0863">Zinc-finger</keyword>
<accession>A0A6J1G458</accession>
<proteinExistence type="inferred from homology"/>
<keyword evidence="2" id="KW-0479">Metal-binding</keyword>
<dbReference type="InterPro" id="IPR044533">
    <property type="entry name" value="FLZ1/2/3"/>
</dbReference>
<dbReference type="PANTHER" id="PTHR46057:SF9">
    <property type="entry name" value="FCS-LIKE ZINC FINGER 1"/>
    <property type="match status" value="1"/>
</dbReference>
<gene>
    <name evidence="8" type="primary">LOC111450557</name>
</gene>
<name>A0A6J1G458_CUCMO</name>
<keyword evidence="7" id="KW-1185">Reference proteome</keyword>
<keyword evidence="3" id="KW-0862">Zinc</keyword>
<protein>
    <submittedName>
        <fullName evidence="8">Uncharacterized protein LOC111450557</fullName>
    </submittedName>
</protein>
<dbReference type="AlphaFoldDB" id="A0A6J1G458"/>
<evidence type="ECO:0000256" key="5">
    <source>
        <dbReference type="SAM" id="MobiDB-lite"/>
    </source>
</evidence>
<evidence type="ECO:0000259" key="6">
    <source>
        <dbReference type="PROSITE" id="PS51795"/>
    </source>
</evidence>
<dbReference type="Pfam" id="PF04570">
    <property type="entry name" value="zf-FLZ"/>
    <property type="match status" value="1"/>
</dbReference>
<evidence type="ECO:0000313" key="8">
    <source>
        <dbReference type="RefSeq" id="XP_022946559.1"/>
    </source>
</evidence>
<dbReference type="GO" id="GO:0008270">
    <property type="term" value="F:zinc ion binding"/>
    <property type="evidence" value="ECO:0007669"/>
    <property type="project" value="UniProtKB-KW"/>
</dbReference>
<sequence>MDSSNPTTSTRKSCFLQDDDDDGLASFVGDMEPGISGHCFLTRSFRSLSAVACSRPFHFLDSCFLCRKPLGNDTDIFMYRGDTPFCSEDCRQEQIEIDEAKEKKWRRSSSAAMKALRKKDQQRRRSASPNKSSPPPDYPFRASTVAAA</sequence>
<evidence type="ECO:0000256" key="4">
    <source>
        <dbReference type="PROSITE-ProRule" id="PRU01131"/>
    </source>
</evidence>
<feature type="domain" description="FLZ-type" evidence="6">
    <location>
        <begin position="58"/>
        <end position="102"/>
    </location>
</feature>
<dbReference type="RefSeq" id="XP_022946559.1">
    <property type="nucleotide sequence ID" value="XM_023090791.1"/>
</dbReference>
<dbReference type="KEGG" id="cmos:111450557"/>
<evidence type="ECO:0000256" key="1">
    <source>
        <dbReference type="ARBA" id="ARBA00009374"/>
    </source>
</evidence>
<dbReference type="InterPro" id="IPR007650">
    <property type="entry name" value="Zf-FLZ_dom"/>
</dbReference>
<comment type="similarity">
    <text evidence="1">Belongs to the FLZ family.</text>
</comment>
<feature type="compositionally biased region" description="Basic residues" evidence="5">
    <location>
        <begin position="115"/>
        <end position="126"/>
    </location>
</feature>
<reference evidence="8" key="1">
    <citation type="submission" date="2025-08" db="UniProtKB">
        <authorList>
            <consortium name="RefSeq"/>
        </authorList>
    </citation>
    <scope>IDENTIFICATION</scope>
    <source>
        <tissue evidence="8">Young leaves</tissue>
    </source>
</reference>
<dbReference type="PROSITE" id="PS51795">
    <property type="entry name" value="ZF_FLZ"/>
    <property type="match status" value="1"/>
</dbReference>
<evidence type="ECO:0000256" key="3">
    <source>
        <dbReference type="ARBA" id="ARBA00022771"/>
    </source>
</evidence>
<feature type="zinc finger region" description="FLZ-type" evidence="4">
    <location>
        <begin position="58"/>
        <end position="102"/>
    </location>
</feature>
<feature type="region of interest" description="Disordered" evidence="5">
    <location>
        <begin position="101"/>
        <end position="148"/>
    </location>
</feature>
<dbReference type="GeneID" id="111450557"/>
<dbReference type="Proteomes" id="UP000504609">
    <property type="component" value="Unplaced"/>
</dbReference>
<evidence type="ECO:0000313" key="7">
    <source>
        <dbReference type="Proteomes" id="UP000504609"/>
    </source>
</evidence>
<dbReference type="PANTHER" id="PTHR46057">
    <property type="entry name" value="FCS-LIKE ZINC FINGER 1-RELATED"/>
    <property type="match status" value="1"/>
</dbReference>